<dbReference type="PANTHER" id="PTHR23112">
    <property type="entry name" value="G PROTEIN-COUPLED RECEPTOR 157-RELATED"/>
    <property type="match status" value="1"/>
</dbReference>
<dbReference type="GO" id="GO:0005886">
    <property type="term" value="C:plasma membrane"/>
    <property type="evidence" value="ECO:0007669"/>
    <property type="project" value="TreeGrafter"/>
</dbReference>
<gene>
    <name evidence="7" type="primary">si:dkey-30c15.2</name>
</gene>
<dbReference type="PROSITE" id="PS50262">
    <property type="entry name" value="G_PROTEIN_RECEP_F1_2"/>
    <property type="match status" value="1"/>
</dbReference>
<accession>A0A673AGS1</accession>
<evidence type="ECO:0000259" key="6">
    <source>
        <dbReference type="PROSITE" id="PS50262"/>
    </source>
</evidence>
<feature type="transmembrane region" description="Helical" evidence="5">
    <location>
        <begin position="133"/>
        <end position="156"/>
    </location>
</feature>
<keyword evidence="2 5" id="KW-0812">Transmembrane</keyword>
<dbReference type="SUPFAM" id="SSF81321">
    <property type="entry name" value="Family A G protein-coupled receptor-like"/>
    <property type="match status" value="1"/>
</dbReference>
<dbReference type="OrthoDB" id="9892611at2759"/>
<evidence type="ECO:0000313" key="8">
    <source>
        <dbReference type="Proteomes" id="UP000472271"/>
    </source>
</evidence>
<dbReference type="Ensembl" id="ENSSORT00005029318.1">
    <property type="protein sequence ID" value="ENSSORP00005028506.1"/>
    <property type="gene ID" value="ENSSORG00005013645.1"/>
</dbReference>
<dbReference type="AlphaFoldDB" id="A0A673AGS1"/>
<keyword evidence="3 5" id="KW-1133">Transmembrane helix</keyword>
<feature type="transmembrane region" description="Helical" evidence="5">
    <location>
        <begin position="297"/>
        <end position="320"/>
    </location>
</feature>
<feature type="transmembrane region" description="Helical" evidence="5">
    <location>
        <begin position="17"/>
        <end position="38"/>
    </location>
</feature>
<reference evidence="7" key="3">
    <citation type="submission" date="2025-09" db="UniProtKB">
        <authorList>
            <consortium name="Ensembl"/>
        </authorList>
    </citation>
    <scope>IDENTIFICATION</scope>
</reference>
<feature type="transmembrane region" description="Helical" evidence="5">
    <location>
        <begin position="50"/>
        <end position="73"/>
    </location>
</feature>
<proteinExistence type="predicted"/>
<feature type="transmembrane region" description="Helical" evidence="5">
    <location>
        <begin position="85"/>
        <end position="106"/>
    </location>
</feature>
<reference evidence="7" key="1">
    <citation type="submission" date="2019-06" db="EMBL/GenBank/DDBJ databases">
        <authorList>
            <consortium name="Wellcome Sanger Institute Data Sharing"/>
        </authorList>
    </citation>
    <scope>NUCLEOTIDE SEQUENCE [LARGE SCALE GENOMIC DNA]</scope>
</reference>
<evidence type="ECO:0000256" key="4">
    <source>
        <dbReference type="ARBA" id="ARBA00023136"/>
    </source>
</evidence>
<keyword evidence="4 5" id="KW-0472">Membrane</keyword>
<dbReference type="GO" id="GO:0004930">
    <property type="term" value="F:G protein-coupled receptor activity"/>
    <property type="evidence" value="ECO:0007669"/>
    <property type="project" value="InterPro"/>
</dbReference>
<sequence>MEINGTLSETQIDVLSYVYISLLIPSVTGSFSVLMVSIVRWRNLQEQVHLLVQLVLADLLAALILMSTSIMNLVNNVYNVIICQYGLPLSLTFYFISFLLVVVYAWKSKKVIQGWRARPAEDEVIQTRCRRQILALPTYALYAVVWLIPIAIYLVYVRTPFISAGLLDKASNGALGMMGDTDLKYCTSCILFLHFWKDPCPKAEQKHDDFIRFFLVLLVIPVLLSCSVIYYNVGKWYERQEQEVLFPVEGDGQSRRRFKRVFSTARNMVLVILICWTPALILILLSSLKNTQQRSLFVLYVIQAATVSLQGFLNSMVYAWKRPNFTEAVLGENTPLVAYDRQAFFEESLRGTV</sequence>
<feature type="transmembrane region" description="Helical" evidence="5">
    <location>
        <begin position="265"/>
        <end position="285"/>
    </location>
</feature>
<comment type="subcellular location">
    <subcellularLocation>
        <location evidence="1">Membrane</location>
        <topology evidence="1">Multi-pass membrane protein</topology>
    </subcellularLocation>
</comment>
<organism evidence="7 8">
    <name type="scientific">Sphaeramia orbicularis</name>
    <name type="common">orbiculate cardinalfish</name>
    <dbReference type="NCBI Taxonomy" id="375764"/>
    <lineage>
        <taxon>Eukaryota</taxon>
        <taxon>Metazoa</taxon>
        <taxon>Chordata</taxon>
        <taxon>Craniata</taxon>
        <taxon>Vertebrata</taxon>
        <taxon>Euteleostomi</taxon>
        <taxon>Actinopterygii</taxon>
        <taxon>Neopterygii</taxon>
        <taxon>Teleostei</taxon>
        <taxon>Neoteleostei</taxon>
        <taxon>Acanthomorphata</taxon>
        <taxon>Gobiaria</taxon>
        <taxon>Kurtiformes</taxon>
        <taxon>Apogonoidei</taxon>
        <taxon>Apogonidae</taxon>
        <taxon>Apogoninae</taxon>
        <taxon>Sphaeramia</taxon>
    </lineage>
</organism>
<dbReference type="Gene3D" id="1.20.1070.10">
    <property type="entry name" value="Rhodopsin 7-helix transmembrane proteins"/>
    <property type="match status" value="1"/>
</dbReference>
<dbReference type="Proteomes" id="UP000472271">
    <property type="component" value="Chromosome 6"/>
</dbReference>
<name>A0A673AGS1_9TELE</name>
<reference evidence="7" key="2">
    <citation type="submission" date="2025-08" db="UniProtKB">
        <authorList>
            <consortium name="Ensembl"/>
        </authorList>
    </citation>
    <scope>IDENTIFICATION</scope>
</reference>
<feature type="domain" description="G-protein coupled receptors family 1 profile" evidence="6">
    <location>
        <begin position="29"/>
        <end position="318"/>
    </location>
</feature>
<evidence type="ECO:0000256" key="1">
    <source>
        <dbReference type="ARBA" id="ARBA00004141"/>
    </source>
</evidence>
<dbReference type="PRINTS" id="PR00237">
    <property type="entry name" value="GPCRRHODOPSN"/>
</dbReference>
<evidence type="ECO:0000256" key="2">
    <source>
        <dbReference type="ARBA" id="ARBA00022692"/>
    </source>
</evidence>
<dbReference type="InParanoid" id="A0A673AGS1"/>
<evidence type="ECO:0000256" key="5">
    <source>
        <dbReference type="SAM" id="Phobius"/>
    </source>
</evidence>
<dbReference type="InterPro" id="IPR000276">
    <property type="entry name" value="GPCR_Rhodpsn"/>
</dbReference>
<dbReference type="InterPro" id="IPR017452">
    <property type="entry name" value="GPCR_Rhodpsn_7TM"/>
</dbReference>
<evidence type="ECO:0000256" key="3">
    <source>
        <dbReference type="ARBA" id="ARBA00022989"/>
    </source>
</evidence>
<feature type="transmembrane region" description="Helical" evidence="5">
    <location>
        <begin position="211"/>
        <end position="233"/>
    </location>
</feature>
<keyword evidence="8" id="KW-1185">Reference proteome</keyword>
<dbReference type="GO" id="GO:0007189">
    <property type="term" value="P:adenylate cyclase-activating G protein-coupled receptor signaling pathway"/>
    <property type="evidence" value="ECO:0007669"/>
    <property type="project" value="TreeGrafter"/>
</dbReference>
<protein>
    <submittedName>
        <fullName evidence="7">Uncharacterized LOC115421038</fullName>
    </submittedName>
</protein>
<dbReference type="PANTHER" id="PTHR23112:SF36">
    <property type="entry name" value="SI:DKEY-30C15.2 PROTEIN"/>
    <property type="match status" value="1"/>
</dbReference>
<evidence type="ECO:0000313" key="7">
    <source>
        <dbReference type="Ensembl" id="ENSSORP00005028506.1"/>
    </source>
</evidence>